<evidence type="ECO:0000256" key="1">
    <source>
        <dbReference type="ARBA" id="ARBA00004651"/>
    </source>
</evidence>
<organism evidence="9 10">
    <name type="scientific">Futiania mangrovi</name>
    <dbReference type="NCBI Taxonomy" id="2959716"/>
    <lineage>
        <taxon>Bacteria</taxon>
        <taxon>Pseudomonadati</taxon>
        <taxon>Pseudomonadota</taxon>
        <taxon>Alphaproteobacteria</taxon>
        <taxon>Futianiales</taxon>
        <taxon>Futianiaceae</taxon>
        <taxon>Futiania</taxon>
    </lineage>
</organism>
<feature type="transmembrane region" description="Helical" evidence="7">
    <location>
        <begin position="541"/>
        <end position="560"/>
    </location>
</feature>
<dbReference type="RefSeq" id="WP_269333620.1">
    <property type="nucleotide sequence ID" value="NZ_JAMZFT010000003.1"/>
</dbReference>
<feature type="transmembrane region" description="Helical" evidence="7">
    <location>
        <begin position="349"/>
        <end position="376"/>
    </location>
</feature>
<keyword evidence="2 7" id="KW-0813">Transport</keyword>
<evidence type="ECO:0000313" key="9">
    <source>
        <dbReference type="EMBL" id="MCP1337659.1"/>
    </source>
</evidence>
<feature type="transmembrane region" description="Helical" evidence="7">
    <location>
        <begin position="31"/>
        <end position="56"/>
    </location>
</feature>
<dbReference type="FunFam" id="1.10.3720.10:FF:000088">
    <property type="entry name" value="Iron(III) ABC transporter, permease protein"/>
    <property type="match status" value="1"/>
</dbReference>
<feature type="transmembrane region" description="Helical" evidence="7">
    <location>
        <begin position="427"/>
        <end position="448"/>
    </location>
</feature>
<dbReference type="PANTHER" id="PTHR30183:SF2">
    <property type="entry name" value="IRON UTILIZATION PROTEIN"/>
    <property type="match status" value="1"/>
</dbReference>
<keyword evidence="6 7" id="KW-0472">Membrane</keyword>
<reference evidence="9" key="1">
    <citation type="submission" date="2022-06" db="EMBL/GenBank/DDBJ databases">
        <title>Isolation and Genomics of Futiania mangrovii gen. nov., sp. nov., a Rare and Metabolically-versatile member in the Class Alphaproteobacteria.</title>
        <authorList>
            <person name="Liu L."/>
            <person name="Huang W.-C."/>
            <person name="Pan J."/>
            <person name="Li J."/>
            <person name="Huang Y."/>
            <person name="Du H."/>
            <person name="Liu Y."/>
            <person name="Li M."/>
        </authorList>
    </citation>
    <scope>NUCLEOTIDE SEQUENCE</scope>
    <source>
        <strain evidence="9">FT118</strain>
    </source>
</reference>
<keyword evidence="5 7" id="KW-1133">Transmembrane helix</keyword>
<evidence type="ECO:0000256" key="2">
    <source>
        <dbReference type="ARBA" id="ARBA00022448"/>
    </source>
</evidence>
<comment type="subcellular location">
    <subcellularLocation>
        <location evidence="1 7">Cell membrane</location>
        <topology evidence="1 7">Multi-pass membrane protein</topology>
    </subcellularLocation>
</comment>
<dbReference type="Pfam" id="PF00528">
    <property type="entry name" value="BPD_transp_1"/>
    <property type="match status" value="2"/>
</dbReference>
<evidence type="ECO:0000256" key="7">
    <source>
        <dbReference type="RuleBase" id="RU363032"/>
    </source>
</evidence>
<dbReference type="GO" id="GO:0005886">
    <property type="term" value="C:plasma membrane"/>
    <property type="evidence" value="ECO:0007669"/>
    <property type="project" value="UniProtKB-SubCell"/>
</dbReference>
<dbReference type="PROSITE" id="PS50928">
    <property type="entry name" value="ABC_TM1"/>
    <property type="match status" value="2"/>
</dbReference>
<feature type="transmembrane region" description="Helical" evidence="7">
    <location>
        <begin position="312"/>
        <end position="337"/>
    </location>
</feature>
<evidence type="ECO:0000259" key="8">
    <source>
        <dbReference type="PROSITE" id="PS50928"/>
    </source>
</evidence>
<dbReference type="CDD" id="cd06261">
    <property type="entry name" value="TM_PBP2"/>
    <property type="match status" value="2"/>
</dbReference>
<sequence>MTLAADPNLETLDPAWRRAAVRAGTGAAARVGLFGPVLLVTALALLPLGAVVWIALTPAENIWPHLASTVLPTYVTTTLALMLGVALTTLVLGIGTAWLVTMFRFPGRGVFDVAMLLPLAMPSYIVAYAAVSMFDYAGPVQSLLRDLFGWESARDYWFPQVRSLWGAIAVMGVTLYPYVYLAARSAFLEQSVCVLEVARTLGLGPWRRFLRVALPLARPSIVVGVALALMECLNDYGTVEHFAVPTLTRGVFDVWMGMGNAAGAAQIALVLLAFVLVLLLAERASRRGRQYHHTTGRRQAIPRSALGPVARWLAFLACALPVALGFVAPVAMLVSLSRAGDPSRWLSDIVPLAGASLTVATLTAAAAIAAGLLLAYASRLSPRGPLRWAVRIATLGYAVPGAVLAVGVLIPLAAFDNALDAWMRATFGLSTGLLLTGGVAALVFALTVRFMALSYGTAEAGLTRVTASMDMAARTLGRGPFRVLREVHLPLIRGSLLTGALIVFVDAMKELPATLLLRPFGLETLATHVYVFASLEQIERAAPAALMIVAAGILPVLLLARASGRTREVRRAPGA</sequence>
<keyword evidence="10" id="KW-1185">Reference proteome</keyword>
<dbReference type="InterPro" id="IPR035906">
    <property type="entry name" value="MetI-like_sf"/>
</dbReference>
<evidence type="ECO:0000256" key="6">
    <source>
        <dbReference type="ARBA" id="ARBA00023136"/>
    </source>
</evidence>
<dbReference type="Proteomes" id="UP001055804">
    <property type="component" value="Unassembled WGS sequence"/>
</dbReference>
<feature type="transmembrane region" description="Helical" evidence="7">
    <location>
        <begin position="209"/>
        <end position="230"/>
    </location>
</feature>
<feature type="domain" description="ABC transmembrane type-1" evidence="8">
    <location>
        <begin position="353"/>
        <end position="559"/>
    </location>
</feature>
<evidence type="ECO:0000313" key="10">
    <source>
        <dbReference type="Proteomes" id="UP001055804"/>
    </source>
</evidence>
<keyword evidence="4 7" id="KW-0812">Transmembrane</keyword>
<keyword evidence="3" id="KW-1003">Cell membrane</keyword>
<dbReference type="Gene3D" id="1.10.3720.10">
    <property type="entry name" value="MetI-like"/>
    <property type="match status" value="2"/>
</dbReference>
<name>A0A9J6PIP1_9PROT</name>
<gene>
    <name evidence="9" type="ORF">NJQ99_14650</name>
</gene>
<accession>A0A9J6PIP1</accession>
<feature type="transmembrane region" description="Helical" evidence="7">
    <location>
        <begin position="76"/>
        <end position="101"/>
    </location>
</feature>
<evidence type="ECO:0000256" key="3">
    <source>
        <dbReference type="ARBA" id="ARBA00022475"/>
    </source>
</evidence>
<dbReference type="EMBL" id="JAMZFT010000003">
    <property type="protein sequence ID" value="MCP1337659.1"/>
    <property type="molecule type" value="Genomic_DNA"/>
</dbReference>
<feature type="transmembrane region" description="Helical" evidence="7">
    <location>
        <begin position="261"/>
        <end position="281"/>
    </location>
</feature>
<feature type="domain" description="ABC transmembrane type-1" evidence="8">
    <location>
        <begin position="75"/>
        <end position="280"/>
    </location>
</feature>
<feature type="transmembrane region" description="Helical" evidence="7">
    <location>
        <begin position="388"/>
        <end position="415"/>
    </location>
</feature>
<dbReference type="SUPFAM" id="SSF161098">
    <property type="entry name" value="MetI-like"/>
    <property type="match status" value="2"/>
</dbReference>
<comment type="caution">
    <text evidence="9">The sequence shown here is derived from an EMBL/GenBank/DDBJ whole genome shotgun (WGS) entry which is preliminary data.</text>
</comment>
<dbReference type="InterPro" id="IPR000515">
    <property type="entry name" value="MetI-like"/>
</dbReference>
<dbReference type="AlphaFoldDB" id="A0A9J6PIP1"/>
<feature type="transmembrane region" description="Helical" evidence="7">
    <location>
        <begin position="491"/>
        <end position="508"/>
    </location>
</feature>
<evidence type="ECO:0000256" key="4">
    <source>
        <dbReference type="ARBA" id="ARBA00022692"/>
    </source>
</evidence>
<proteinExistence type="inferred from homology"/>
<feature type="transmembrane region" description="Helical" evidence="7">
    <location>
        <begin position="113"/>
        <end position="134"/>
    </location>
</feature>
<comment type="similarity">
    <text evidence="7">Belongs to the binding-protein-dependent transport system permease family.</text>
</comment>
<protein>
    <submittedName>
        <fullName evidence="9">Iron ABC transporter permease</fullName>
    </submittedName>
</protein>
<evidence type="ECO:0000256" key="5">
    <source>
        <dbReference type="ARBA" id="ARBA00022989"/>
    </source>
</evidence>
<dbReference type="PANTHER" id="PTHR30183">
    <property type="entry name" value="MOLYBDENUM TRANSPORT SYSTEM PERMEASE PROTEIN MODB"/>
    <property type="match status" value="1"/>
</dbReference>
<feature type="transmembrane region" description="Helical" evidence="7">
    <location>
        <begin position="164"/>
        <end position="181"/>
    </location>
</feature>
<dbReference type="GO" id="GO:0055085">
    <property type="term" value="P:transmembrane transport"/>
    <property type="evidence" value="ECO:0007669"/>
    <property type="project" value="InterPro"/>
</dbReference>